<dbReference type="InterPro" id="IPR000914">
    <property type="entry name" value="SBP_5_dom"/>
</dbReference>
<dbReference type="PANTHER" id="PTHR30290">
    <property type="entry name" value="PERIPLASMIC BINDING COMPONENT OF ABC TRANSPORTER"/>
    <property type="match status" value="1"/>
</dbReference>
<keyword evidence="4" id="KW-1185">Reference proteome</keyword>
<evidence type="ECO:0000313" key="3">
    <source>
        <dbReference type="EMBL" id="MFC4508077.1"/>
    </source>
</evidence>
<organism evidence="3 4">
    <name type="scientific">Streptomyces vulcanius</name>
    <dbReference type="NCBI Taxonomy" id="1441876"/>
    <lineage>
        <taxon>Bacteria</taxon>
        <taxon>Bacillati</taxon>
        <taxon>Actinomycetota</taxon>
        <taxon>Actinomycetes</taxon>
        <taxon>Kitasatosporales</taxon>
        <taxon>Streptomycetaceae</taxon>
        <taxon>Streptomyces</taxon>
    </lineage>
</organism>
<dbReference type="Pfam" id="PF00496">
    <property type="entry name" value="SBP_bac_5"/>
    <property type="match status" value="1"/>
</dbReference>
<dbReference type="SUPFAM" id="SSF53850">
    <property type="entry name" value="Periplasmic binding protein-like II"/>
    <property type="match status" value="1"/>
</dbReference>
<feature type="region of interest" description="Disordered" evidence="1">
    <location>
        <begin position="1"/>
        <end position="28"/>
    </location>
</feature>
<dbReference type="InterPro" id="IPR030678">
    <property type="entry name" value="Peptide/Ni-bd"/>
</dbReference>
<accession>A0ABV9BAC6</accession>
<protein>
    <submittedName>
        <fullName evidence="3">ABC transporter substrate-binding protein</fullName>
    </submittedName>
</protein>
<dbReference type="Gene3D" id="3.10.105.10">
    <property type="entry name" value="Dipeptide-binding Protein, Domain 3"/>
    <property type="match status" value="1"/>
</dbReference>
<evidence type="ECO:0000259" key="2">
    <source>
        <dbReference type="Pfam" id="PF00496"/>
    </source>
</evidence>
<feature type="domain" description="Solute-binding protein family 5" evidence="2">
    <location>
        <begin position="168"/>
        <end position="526"/>
    </location>
</feature>
<dbReference type="Gene3D" id="3.90.76.10">
    <property type="entry name" value="Dipeptide-binding Protein, Domain 1"/>
    <property type="match status" value="1"/>
</dbReference>
<evidence type="ECO:0000256" key="1">
    <source>
        <dbReference type="SAM" id="MobiDB-lite"/>
    </source>
</evidence>
<dbReference type="InterPro" id="IPR039424">
    <property type="entry name" value="SBP_5"/>
</dbReference>
<dbReference type="EMBL" id="JBHSFK010000067">
    <property type="protein sequence ID" value="MFC4508077.1"/>
    <property type="molecule type" value="Genomic_DNA"/>
</dbReference>
<reference evidence="4" key="1">
    <citation type="journal article" date="2019" name="Int. J. Syst. Evol. Microbiol.">
        <title>The Global Catalogue of Microorganisms (GCM) 10K type strain sequencing project: providing services to taxonomists for standard genome sequencing and annotation.</title>
        <authorList>
            <consortium name="The Broad Institute Genomics Platform"/>
            <consortium name="The Broad Institute Genome Sequencing Center for Infectious Disease"/>
            <person name="Wu L."/>
            <person name="Ma J."/>
        </authorList>
    </citation>
    <scope>NUCLEOTIDE SEQUENCE [LARGE SCALE GENOMIC DNA]</scope>
    <source>
        <strain evidence="4">CGMCC 4.7177</strain>
    </source>
</reference>
<evidence type="ECO:0000313" key="4">
    <source>
        <dbReference type="Proteomes" id="UP001595839"/>
    </source>
</evidence>
<dbReference type="Proteomes" id="UP001595839">
    <property type="component" value="Unassembled WGS sequence"/>
</dbReference>
<sequence length="615" mass="66544">MLIAPDRAGAFGTTRHPRRSSVVPPQNSLASGTAVVQPLRVVYRGLYIARYVTPGPLGAHTQEVCMFRHPRPSRGYSRAVAGIGSIAALSVLVACSGQSEQASSNTSRKLTSTTARATGDIDQLTWNLSTGEPDVIDPANAATYSGGTVVDNLCDPLVRVRADYSTEPNLASLKQASPTRLVMSIRNDVRFWDGSKLTAEDVAYSLNRSADPSRIVGFVFEKVKSIKVTGPYEVTVDFKQPDELFAKEMGAIAGVVVQKKFAQAAGKKLGTAAGGLMCSGPFELKSWKSGDSITMTRNDHYWNDDYRARPAKAKFTFISDSTALAQALDAGEIDGAYELSPSSIPALEKSSMGTLRFGPSTQSLSLDVARAGGPLADTRLRRALQTIVDRDALAKVVYKGAATPNYARINSTTWEQDGRAIYQKAYDRFVKERAHDEAEAKRLVGESSYDGTKIVLAYEGGNQAHAQIAQLVQQQAKQAGLEIELQPMQSLEFAQAQYDASKRDGVDLMLNSAFNGVQDPVEPTGFVYLPGSVYNYTGYDNPKVTRLISEIRASFDVKERARLFVKAQDIYEGDNTGIPLLSTNTVSFLNKDLTGAVTSFAYWSMPSMALIGSVG</sequence>
<name>A0ABV9BAC6_9ACTN</name>
<comment type="caution">
    <text evidence="3">The sequence shown here is derived from an EMBL/GenBank/DDBJ whole genome shotgun (WGS) entry which is preliminary data.</text>
</comment>
<dbReference type="CDD" id="cd00995">
    <property type="entry name" value="PBP2_NikA_DppA_OppA_like"/>
    <property type="match status" value="1"/>
</dbReference>
<dbReference type="PIRSF" id="PIRSF002741">
    <property type="entry name" value="MppA"/>
    <property type="match status" value="1"/>
</dbReference>
<dbReference type="RefSeq" id="WP_381187082.1">
    <property type="nucleotide sequence ID" value="NZ_JBHSFK010000067.1"/>
</dbReference>
<dbReference type="PANTHER" id="PTHR30290:SF65">
    <property type="entry name" value="MONOACYL PHOSPHATIDYLINOSITOL TETRAMANNOSIDE-BINDING PROTEIN LPQW-RELATED"/>
    <property type="match status" value="1"/>
</dbReference>
<gene>
    <name evidence="3" type="ORF">ACFPIH_53265</name>
</gene>
<dbReference type="Gene3D" id="3.40.190.10">
    <property type="entry name" value="Periplasmic binding protein-like II"/>
    <property type="match status" value="1"/>
</dbReference>
<proteinExistence type="predicted"/>